<dbReference type="GO" id="GO:0000155">
    <property type="term" value="F:phosphorelay sensor kinase activity"/>
    <property type="evidence" value="ECO:0007669"/>
    <property type="project" value="InterPro"/>
</dbReference>
<dbReference type="SMART" id="SM00387">
    <property type="entry name" value="HATPase_c"/>
    <property type="match status" value="1"/>
</dbReference>
<dbReference type="GO" id="GO:0016020">
    <property type="term" value="C:membrane"/>
    <property type="evidence" value="ECO:0007669"/>
    <property type="project" value="InterPro"/>
</dbReference>
<feature type="domain" description="Histidine kinase/HSP90-like ATPase" evidence="11">
    <location>
        <begin position="426"/>
        <end position="518"/>
    </location>
</feature>
<accession>A0A1M6P772</accession>
<dbReference type="Gene3D" id="3.30.565.10">
    <property type="entry name" value="Histidine kinase-like ATPase, C-terminal domain"/>
    <property type="match status" value="1"/>
</dbReference>
<keyword evidence="4" id="KW-0808">Transferase</keyword>
<proteinExistence type="predicted"/>
<feature type="transmembrane region" description="Helical" evidence="9">
    <location>
        <begin position="36"/>
        <end position="55"/>
    </location>
</feature>
<dbReference type="InterPro" id="IPR029016">
    <property type="entry name" value="GAF-like_dom_sf"/>
</dbReference>
<keyword evidence="13" id="KW-1185">Reference proteome</keyword>
<keyword evidence="10" id="KW-0732">Signal</keyword>
<evidence type="ECO:0000256" key="8">
    <source>
        <dbReference type="ARBA" id="ARBA00023012"/>
    </source>
</evidence>
<gene>
    <name evidence="12" type="ORF">SAMN05443637_10287</name>
</gene>
<dbReference type="InterPro" id="IPR036890">
    <property type="entry name" value="HATPase_C_sf"/>
</dbReference>
<dbReference type="OrthoDB" id="3217947at2"/>
<dbReference type="GO" id="GO:0046983">
    <property type="term" value="F:protein dimerization activity"/>
    <property type="evidence" value="ECO:0007669"/>
    <property type="project" value="InterPro"/>
</dbReference>
<evidence type="ECO:0000256" key="10">
    <source>
        <dbReference type="SAM" id="SignalP"/>
    </source>
</evidence>
<dbReference type="PANTHER" id="PTHR24421">
    <property type="entry name" value="NITRATE/NITRITE SENSOR PROTEIN NARX-RELATED"/>
    <property type="match status" value="1"/>
</dbReference>
<dbReference type="AlphaFoldDB" id="A0A1M6P772"/>
<dbReference type="Gene3D" id="1.20.5.1930">
    <property type="match status" value="1"/>
</dbReference>
<dbReference type="Pfam" id="PF07730">
    <property type="entry name" value="HisKA_3"/>
    <property type="match status" value="1"/>
</dbReference>
<keyword evidence="5" id="KW-0547">Nucleotide-binding</keyword>
<keyword evidence="9" id="KW-0472">Membrane</keyword>
<evidence type="ECO:0000256" key="2">
    <source>
        <dbReference type="ARBA" id="ARBA00012438"/>
    </source>
</evidence>
<dbReference type="Proteomes" id="UP000184363">
    <property type="component" value="Unassembled WGS sequence"/>
</dbReference>
<evidence type="ECO:0000256" key="4">
    <source>
        <dbReference type="ARBA" id="ARBA00022679"/>
    </source>
</evidence>
<dbReference type="Pfam" id="PF02518">
    <property type="entry name" value="HATPase_c"/>
    <property type="match status" value="1"/>
</dbReference>
<keyword evidence="8" id="KW-0902">Two-component regulatory system</keyword>
<dbReference type="GO" id="GO:0005524">
    <property type="term" value="F:ATP binding"/>
    <property type="evidence" value="ECO:0007669"/>
    <property type="project" value="UniProtKB-KW"/>
</dbReference>
<dbReference type="RefSeq" id="WP_073455240.1">
    <property type="nucleotide sequence ID" value="NZ_CALGVN010000053.1"/>
</dbReference>
<dbReference type="InterPro" id="IPR011712">
    <property type="entry name" value="Sig_transdc_His_kin_sub3_dim/P"/>
</dbReference>
<evidence type="ECO:0000313" key="13">
    <source>
        <dbReference type="Proteomes" id="UP000184363"/>
    </source>
</evidence>
<sequence>MTRTARRTLLLAGVVVAAAIGSVALAAAPLGAGPPWTVVLPLCALPIVLAVAAGYSVPACRASTTILVAAADFAGIALAVDIGLLLVLLLFGRIPTGVQIDLVNAALVGLLFVATIAGPLGRRAARSARALVAGVRRTPDELLADFGDRSADGIPAAELLRQLAESLRRDLNASVVRLWWTDDEAAGVLDQQVVVPATAPRSVDRLDDTDLRVLSRAGVAGNGWLRAWLPKMLPDVPQPQAPQLRIAPAVYGGRVLGLIEVERAADTGAFSAVEERALGEVARRLGIVLRNRALDAALKATLEDLRRSNAALQASRTRLVTTADAERRRIERDLHDGAQQHLVALAVGLKLLRDSTEGTPGADTELLDELDEGVREAIAALRDLAHGIYPPLLRDAGVVEALRAAAKRTPLDVTVTAGELGDLSEPVRAAVYFCCVEALQNAAKHAPGSTVTIQLELEPGPRLTFCVADDGPGFDAAGRTGHGLQNMSDRVGALGGELEIRSAPGRGTSVIGTVPLSTPAPVTR</sequence>
<dbReference type="EMBL" id="FRAP01000002">
    <property type="protein sequence ID" value="SHK03778.1"/>
    <property type="molecule type" value="Genomic_DNA"/>
</dbReference>
<evidence type="ECO:0000256" key="7">
    <source>
        <dbReference type="ARBA" id="ARBA00022840"/>
    </source>
</evidence>
<dbReference type="STRING" id="1848.SAMN05443637_10287"/>
<dbReference type="CDD" id="cd16917">
    <property type="entry name" value="HATPase_UhpB-NarQ-NarX-like"/>
    <property type="match status" value="1"/>
</dbReference>
<keyword evidence="9" id="KW-0812">Transmembrane</keyword>
<feature type="transmembrane region" description="Helical" evidence="9">
    <location>
        <begin position="102"/>
        <end position="121"/>
    </location>
</feature>
<dbReference type="InterPro" id="IPR003594">
    <property type="entry name" value="HATPase_dom"/>
</dbReference>
<organism evidence="12 13">
    <name type="scientific">Pseudonocardia thermophila</name>
    <dbReference type="NCBI Taxonomy" id="1848"/>
    <lineage>
        <taxon>Bacteria</taxon>
        <taxon>Bacillati</taxon>
        <taxon>Actinomycetota</taxon>
        <taxon>Actinomycetes</taxon>
        <taxon>Pseudonocardiales</taxon>
        <taxon>Pseudonocardiaceae</taxon>
        <taxon>Pseudonocardia</taxon>
    </lineage>
</organism>
<feature type="chain" id="PRO_5012816407" description="histidine kinase" evidence="10">
    <location>
        <begin position="27"/>
        <end position="524"/>
    </location>
</feature>
<evidence type="ECO:0000256" key="6">
    <source>
        <dbReference type="ARBA" id="ARBA00022777"/>
    </source>
</evidence>
<keyword evidence="9" id="KW-1133">Transmembrane helix</keyword>
<keyword evidence="7" id="KW-0067">ATP-binding</keyword>
<evidence type="ECO:0000313" key="12">
    <source>
        <dbReference type="EMBL" id="SHK03778.1"/>
    </source>
</evidence>
<dbReference type="SUPFAM" id="SSF55874">
    <property type="entry name" value="ATPase domain of HSP90 chaperone/DNA topoisomerase II/histidine kinase"/>
    <property type="match status" value="1"/>
</dbReference>
<reference evidence="12 13" key="1">
    <citation type="submission" date="2016-11" db="EMBL/GenBank/DDBJ databases">
        <authorList>
            <person name="Jaros S."/>
            <person name="Januszkiewicz K."/>
            <person name="Wedrychowicz H."/>
        </authorList>
    </citation>
    <scope>NUCLEOTIDE SEQUENCE [LARGE SCALE GENOMIC DNA]</scope>
    <source>
        <strain evidence="12 13">DSM 43832</strain>
    </source>
</reference>
<dbReference type="InterPro" id="IPR050482">
    <property type="entry name" value="Sensor_HK_TwoCompSys"/>
</dbReference>
<dbReference type="SUPFAM" id="SSF55781">
    <property type="entry name" value="GAF domain-like"/>
    <property type="match status" value="1"/>
</dbReference>
<evidence type="ECO:0000256" key="5">
    <source>
        <dbReference type="ARBA" id="ARBA00022741"/>
    </source>
</evidence>
<dbReference type="PANTHER" id="PTHR24421:SF10">
    <property type="entry name" value="NITRATE_NITRITE SENSOR PROTEIN NARQ"/>
    <property type="match status" value="1"/>
</dbReference>
<dbReference type="Gene3D" id="3.30.450.40">
    <property type="match status" value="1"/>
</dbReference>
<keyword evidence="6 12" id="KW-0418">Kinase</keyword>
<dbReference type="EC" id="2.7.13.3" evidence="2"/>
<keyword evidence="3" id="KW-0597">Phosphoprotein</keyword>
<evidence type="ECO:0000256" key="3">
    <source>
        <dbReference type="ARBA" id="ARBA00022553"/>
    </source>
</evidence>
<evidence type="ECO:0000259" key="11">
    <source>
        <dbReference type="SMART" id="SM00387"/>
    </source>
</evidence>
<evidence type="ECO:0000256" key="1">
    <source>
        <dbReference type="ARBA" id="ARBA00000085"/>
    </source>
</evidence>
<feature type="transmembrane region" description="Helical" evidence="9">
    <location>
        <begin position="67"/>
        <end position="90"/>
    </location>
</feature>
<evidence type="ECO:0000256" key="9">
    <source>
        <dbReference type="SAM" id="Phobius"/>
    </source>
</evidence>
<name>A0A1M6P772_PSETH</name>
<comment type="catalytic activity">
    <reaction evidence="1">
        <text>ATP + protein L-histidine = ADP + protein N-phospho-L-histidine.</text>
        <dbReference type="EC" id="2.7.13.3"/>
    </reaction>
</comment>
<feature type="signal peptide" evidence="10">
    <location>
        <begin position="1"/>
        <end position="26"/>
    </location>
</feature>
<protein>
    <recommendedName>
        <fullName evidence="2">histidine kinase</fullName>
        <ecNumber evidence="2">2.7.13.3</ecNumber>
    </recommendedName>
</protein>